<protein>
    <submittedName>
        <fullName evidence="4">Integration host factor subunit beta</fullName>
    </submittedName>
</protein>
<dbReference type="GO" id="GO:0030527">
    <property type="term" value="F:structural constituent of chromatin"/>
    <property type="evidence" value="ECO:0007669"/>
    <property type="project" value="InterPro"/>
</dbReference>
<evidence type="ECO:0000256" key="2">
    <source>
        <dbReference type="ARBA" id="ARBA00023125"/>
    </source>
</evidence>
<sequence length="95" mass="10871">MIRSELIAKLHEENRHLTHADVTKVVDAIFETIVNALAAGQRVELRGFGAFTARSYEQQAGRNPRTGEPIDVPAKRRVYFKRGKRLSDRLNQRDL</sequence>
<dbReference type="PRINTS" id="PR01727">
    <property type="entry name" value="DNABINDINGHU"/>
</dbReference>
<evidence type="ECO:0000313" key="5">
    <source>
        <dbReference type="Proteomes" id="UP000195273"/>
    </source>
</evidence>
<keyword evidence="5" id="KW-1185">Reference proteome</keyword>
<dbReference type="SMART" id="SM00411">
    <property type="entry name" value="BHL"/>
    <property type="match status" value="1"/>
</dbReference>
<dbReference type="Gene3D" id="4.10.520.10">
    <property type="entry name" value="IHF-like DNA-binding proteins"/>
    <property type="match status" value="1"/>
</dbReference>
<dbReference type="GO" id="GO:0005829">
    <property type="term" value="C:cytosol"/>
    <property type="evidence" value="ECO:0007669"/>
    <property type="project" value="TreeGrafter"/>
</dbReference>
<dbReference type="EMBL" id="CP021431">
    <property type="protein sequence ID" value="ART99394.1"/>
    <property type="molecule type" value="Genomic_DNA"/>
</dbReference>
<dbReference type="KEGG" id="lvs:LOKVESSMR4R_00046"/>
<dbReference type="RefSeq" id="WP_087205659.1">
    <property type="nucleotide sequence ID" value="NZ_CP021431.1"/>
</dbReference>
<dbReference type="GO" id="GO:0003677">
    <property type="term" value="F:DNA binding"/>
    <property type="evidence" value="ECO:0007669"/>
    <property type="project" value="UniProtKB-KW"/>
</dbReference>
<dbReference type="InterPro" id="IPR010992">
    <property type="entry name" value="IHF-like_DNA-bd_dom_sf"/>
</dbReference>
<dbReference type="SUPFAM" id="SSF47729">
    <property type="entry name" value="IHF-like DNA-binding proteins"/>
    <property type="match status" value="1"/>
</dbReference>
<comment type="similarity">
    <text evidence="1 3">Belongs to the bacterial histone-like protein family.</text>
</comment>
<dbReference type="InterPro" id="IPR000119">
    <property type="entry name" value="Hist_DNA-bd"/>
</dbReference>
<gene>
    <name evidence="4" type="primary">ihfB</name>
    <name evidence="4" type="ORF">LOKVESSMR4R_00046</name>
</gene>
<evidence type="ECO:0000256" key="3">
    <source>
        <dbReference type="RuleBase" id="RU003939"/>
    </source>
</evidence>
<evidence type="ECO:0000256" key="1">
    <source>
        <dbReference type="ARBA" id="ARBA00010529"/>
    </source>
</evidence>
<dbReference type="OrthoDB" id="9804203at2"/>
<organism evidence="4 5">
    <name type="scientific">Yoonia vestfoldensis</name>
    <dbReference type="NCBI Taxonomy" id="245188"/>
    <lineage>
        <taxon>Bacteria</taxon>
        <taxon>Pseudomonadati</taxon>
        <taxon>Pseudomonadota</taxon>
        <taxon>Alphaproteobacteria</taxon>
        <taxon>Rhodobacterales</taxon>
        <taxon>Paracoccaceae</taxon>
        <taxon>Yoonia</taxon>
    </lineage>
</organism>
<keyword evidence="2" id="KW-0238">DNA-binding</keyword>
<accession>A0A1Y0E6Z9</accession>
<dbReference type="PANTHER" id="PTHR33175">
    <property type="entry name" value="DNA-BINDING PROTEIN HU"/>
    <property type="match status" value="1"/>
</dbReference>
<dbReference type="Proteomes" id="UP000195273">
    <property type="component" value="Chromosome"/>
</dbReference>
<name>A0A1Y0E6Z9_9RHOB</name>
<dbReference type="Pfam" id="PF00216">
    <property type="entry name" value="Bac_DNA_binding"/>
    <property type="match status" value="1"/>
</dbReference>
<proteinExistence type="inferred from homology"/>
<evidence type="ECO:0000313" key="4">
    <source>
        <dbReference type="EMBL" id="ART99394.1"/>
    </source>
</evidence>
<dbReference type="AlphaFoldDB" id="A0A1Y0E6Z9"/>
<dbReference type="PANTHER" id="PTHR33175:SF5">
    <property type="entry name" value="INTEGRATION HOST FACTOR SUBUNIT BETA"/>
    <property type="match status" value="1"/>
</dbReference>
<dbReference type="CDD" id="cd13836">
    <property type="entry name" value="IHF_B"/>
    <property type="match status" value="1"/>
</dbReference>
<reference evidence="4 5" key="1">
    <citation type="submission" date="2017-05" db="EMBL/GenBank/DDBJ databases">
        <title>Genome Sequence of Loktanella vestfoldensis Strain SMR4r Isolated from a Culture of the Diatom Skeletonema marinoi.</title>
        <authorList>
            <person name="Topel M."/>
            <person name="Pinder M.I.M."/>
            <person name="Johansson O.N."/>
            <person name="Kourtchenko O."/>
            <person name="Godhe A."/>
            <person name="Clarke A.K."/>
        </authorList>
    </citation>
    <scope>NUCLEOTIDE SEQUENCE [LARGE SCALE GENOMIC DNA]</scope>
    <source>
        <strain evidence="4 5">SMR4r</strain>
    </source>
</reference>